<dbReference type="Pfam" id="PF00664">
    <property type="entry name" value="ABC_membrane"/>
    <property type="match status" value="1"/>
</dbReference>
<evidence type="ECO:0000259" key="10">
    <source>
        <dbReference type="PROSITE" id="PS50929"/>
    </source>
</evidence>
<feature type="non-terminal residue" evidence="11">
    <location>
        <position position="427"/>
    </location>
</feature>
<evidence type="ECO:0000256" key="1">
    <source>
        <dbReference type="ARBA" id="ARBA00004141"/>
    </source>
</evidence>
<evidence type="ECO:0000256" key="7">
    <source>
        <dbReference type="ARBA" id="ARBA00022989"/>
    </source>
</evidence>
<feature type="transmembrane region" description="Helical" evidence="9">
    <location>
        <begin position="206"/>
        <end position="223"/>
    </location>
</feature>
<keyword evidence="3" id="KW-0813">Transport</keyword>
<dbReference type="Proteomes" id="UP001189429">
    <property type="component" value="Unassembled WGS sequence"/>
</dbReference>
<dbReference type="InterPro" id="IPR003593">
    <property type="entry name" value="AAA+_ATPase"/>
</dbReference>
<sequence length="427" mass="47323">MLWLEGSPAMSNGAWCGVTGVTALLVCVFAFCRAYAFMESCAKISGRTHDRMMGFVLHASVPLYFDVQPLGRILNRFAKDLDCLDMELPMYMFTFLQFAVLVLNVMLVCVVTSWAALIIVAPVLWIGYQFRQYYASTSRELKRLEGVSRTPLFNNFVETVGGLPHLRAFGMVDEQAAMFRAKCDLNFKVFFHLHALVPWLIYRMDLFAATMVFSIGISCLWLPRTVETAALLGFGLTTALNLMGRLVQTVQSSIETENAMLSVERMLYFETIPQETGDGGPGPEPGPEWPAEGRVRFDGVQLRYRPHLPLVLAGLSFEAAPGERVGIVGRTGCGKSSTMLALLRLVECEGGVVSIDGVDVSEVPLQRLRGRAVSIIPQDPYLFGGSLRDNLDPFHVQGDDAILAARIGGPDLRRHGFPVHYQPRTYP</sequence>
<keyword evidence="12" id="KW-1185">Reference proteome</keyword>
<keyword evidence="8 9" id="KW-0472">Membrane</keyword>
<dbReference type="Gene3D" id="1.20.1560.10">
    <property type="entry name" value="ABC transporter type 1, transmembrane domain"/>
    <property type="match status" value="1"/>
</dbReference>
<evidence type="ECO:0000256" key="6">
    <source>
        <dbReference type="ARBA" id="ARBA00022840"/>
    </source>
</evidence>
<dbReference type="InterPro" id="IPR027417">
    <property type="entry name" value="P-loop_NTPase"/>
</dbReference>
<comment type="subcellular location">
    <subcellularLocation>
        <location evidence="1">Membrane</location>
        <topology evidence="1">Multi-pass membrane protein</topology>
    </subcellularLocation>
</comment>
<keyword evidence="7 9" id="KW-1133">Transmembrane helix</keyword>
<accession>A0ABN9PIP6</accession>
<evidence type="ECO:0000313" key="12">
    <source>
        <dbReference type="Proteomes" id="UP001189429"/>
    </source>
</evidence>
<dbReference type="CDD" id="cd18580">
    <property type="entry name" value="ABC_6TM_ABCC_D2"/>
    <property type="match status" value="1"/>
</dbReference>
<dbReference type="InterPro" id="IPR036640">
    <property type="entry name" value="ABC1_TM_sf"/>
</dbReference>
<evidence type="ECO:0000256" key="4">
    <source>
        <dbReference type="ARBA" id="ARBA00022692"/>
    </source>
</evidence>
<feature type="transmembrane region" description="Helical" evidence="9">
    <location>
        <begin position="91"/>
        <end position="124"/>
    </location>
</feature>
<dbReference type="SUPFAM" id="SSF52540">
    <property type="entry name" value="P-loop containing nucleoside triphosphate hydrolases"/>
    <property type="match status" value="1"/>
</dbReference>
<reference evidence="11" key="1">
    <citation type="submission" date="2023-10" db="EMBL/GenBank/DDBJ databases">
        <authorList>
            <person name="Chen Y."/>
            <person name="Shah S."/>
            <person name="Dougan E. K."/>
            <person name="Thang M."/>
            <person name="Chan C."/>
        </authorList>
    </citation>
    <scope>NUCLEOTIDE SEQUENCE [LARGE SCALE GENOMIC DNA]</scope>
</reference>
<dbReference type="Gene3D" id="3.40.50.300">
    <property type="entry name" value="P-loop containing nucleotide triphosphate hydrolases"/>
    <property type="match status" value="1"/>
</dbReference>
<dbReference type="InterPro" id="IPR011527">
    <property type="entry name" value="ABC1_TM_dom"/>
</dbReference>
<dbReference type="SMART" id="SM00382">
    <property type="entry name" value="AAA"/>
    <property type="match status" value="1"/>
</dbReference>
<evidence type="ECO:0000256" key="2">
    <source>
        <dbReference type="ARBA" id="ARBA00009726"/>
    </source>
</evidence>
<organism evidence="11 12">
    <name type="scientific">Prorocentrum cordatum</name>
    <dbReference type="NCBI Taxonomy" id="2364126"/>
    <lineage>
        <taxon>Eukaryota</taxon>
        <taxon>Sar</taxon>
        <taxon>Alveolata</taxon>
        <taxon>Dinophyceae</taxon>
        <taxon>Prorocentrales</taxon>
        <taxon>Prorocentraceae</taxon>
        <taxon>Prorocentrum</taxon>
    </lineage>
</organism>
<feature type="domain" description="ABC transmembrane type-1" evidence="10">
    <location>
        <begin position="1"/>
        <end position="258"/>
    </location>
</feature>
<comment type="similarity">
    <text evidence="2">Belongs to the ABC transporter superfamily. ABCC family. Conjugate transporter (TC 3.A.1.208) subfamily.</text>
</comment>
<protein>
    <recommendedName>
        <fullName evidence="10">ABC transmembrane type-1 domain-containing protein</fullName>
    </recommendedName>
</protein>
<keyword evidence="6" id="KW-0067">ATP-binding</keyword>
<keyword evidence="5" id="KW-0547">Nucleotide-binding</keyword>
<feature type="transmembrane region" description="Helical" evidence="9">
    <location>
        <begin position="12"/>
        <end position="32"/>
    </location>
</feature>
<dbReference type="PROSITE" id="PS50929">
    <property type="entry name" value="ABC_TM1F"/>
    <property type="match status" value="1"/>
</dbReference>
<gene>
    <name evidence="11" type="ORF">PCOR1329_LOCUS2340</name>
</gene>
<dbReference type="EMBL" id="CAUYUJ010000586">
    <property type="protein sequence ID" value="CAK0791457.1"/>
    <property type="molecule type" value="Genomic_DNA"/>
</dbReference>
<dbReference type="SUPFAM" id="SSF90123">
    <property type="entry name" value="ABC transporter transmembrane region"/>
    <property type="match status" value="1"/>
</dbReference>
<proteinExistence type="inferred from homology"/>
<evidence type="ECO:0000256" key="3">
    <source>
        <dbReference type="ARBA" id="ARBA00022448"/>
    </source>
</evidence>
<evidence type="ECO:0000256" key="8">
    <source>
        <dbReference type="ARBA" id="ARBA00023136"/>
    </source>
</evidence>
<keyword evidence="4 9" id="KW-0812">Transmembrane</keyword>
<dbReference type="PANTHER" id="PTHR24223:SF456">
    <property type="entry name" value="MULTIDRUG RESISTANCE-ASSOCIATED PROTEIN LETHAL(2)03659"/>
    <property type="match status" value="1"/>
</dbReference>
<evidence type="ECO:0000313" key="11">
    <source>
        <dbReference type="EMBL" id="CAK0791457.1"/>
    </source>
</evidence>
<dbReference type="InterPro" id="IPR003439">
    <property type="entry name" value="ABC_transporter-like_ATP-bd"/>
</dbReference>
<dbReference type="InterPro" id="IPR050173">
    <property type="entry name" value="ABC_transporter_C-like"/>
</dbReference>
<dbReference type="Pfam" id="PF00005">
    <property type="entry name" value="ABC_tran"/>
    <property type="match status" value="1"/>
</dbReference>
<dbReference type="PANTHER" id="PTHR24223">
    <property type="entry name" value="ATP-BINDING CASSETTE SUB-FAMILY C"/>
    <property type="match status" value="1"/>
</dbReference>
<name>A0ABN9PIP6_9DINO</name>
<dbReference type="InterPro" id="IPR044726">
    <property type="entry name" value="ABCC_6TM_D2"/>
</dbReference>
<comment type="caution">
    <text evidence="11">The sequence shown here is derived from an EMBL/GenBank/DDBJ whole genome shotgun (WGS) entry which is preliminary data.</text>
</comment>
<evidence type="ECO:0000256" key="5">
    <source>
        <dbReference type="ARBA" id="ARBA00022741"/>
    </source>
</evidence>
<evidence type="ECO:0000256" key="9">
    <source>
        <dbReference type="SAM" id="Phobius"/>
    </source>
</evidence>